<dbReference type="Proteomes" id="UP000824881">
    <property type="component" value="Unassembled WGS sequence"/>
</dbReference>
<protein>
    <submittedName>
        <fullName evidence="1">Uncharacterized protein</fullName>
    </submittedName>
</protein>
<dbReference type="EMBL" id="WQMT02000003">
    <property type="protein sequence ID" value="KAG9224949.1"/>
    <property type="molecule type" value="Genomic_DNA"/>
</dbReference>
<sequence length="786" mass="87380">MPRIQHLSAPAIYKSLAAPTIQVVDIHISELRLDTVTKFLQSCADDVPLGISPEYGAHAALAAVAFSSPTHAIYLRLSSKRSNRPCSPNRLLLQPLLASTSKKYALQMDVLATALYLDLDLRINHGIDMLSAAKGNRYSRQAVYDVLGGDSNILADKVDALFFNQELSNRQPILRAWALCKAASSEHVLSRLRHTSEIDTSQISTKRLSVLAKLVRDAELLNRLKPTVVKNSVDPNVTKNKSGEVILHSTRYKTRLMPNGNPLRVVTINQKGKQQVNTARLKRVKGRAATIDPKTPLQGNKVVSVSTLGREPPTNAERVRFEVVLSALQRTSRVLDQSFVQRLWLPSEASATPTVASNFPTDTPIYSPKQALNDSQRKAVSAILAADDYKSNLTLIHGPPGTGKTTVIASAVTSIGRLYPFRPMWLVAQSNVAVKNIAEKLASVGFTKFKILVSEGFHFDWHEHLYEKIAPNVIRSDAFTKSSLEASRQLLDSNVLLCTLSMFANDSMKVYTRCVAVETVIFDEASQIEVGCYLPLFARFNSTLRKLVFIGDDKQLPPHGQGDIEDLQSIFEMEHLRNHGIFLDIQYRMPVVIGNFISTNVYGSRLRTVHQVRWQQSCLFVDVSNGKEAQQGTSWTNIPEIRAVIKIAQRFHKQGKPYRIITPYDAQRSKIEGMLKQEKLPWEDKCFNVDSFQGEGVAPHFHSEGVVLKSLHGMLGNEEDHIIISVVRTQKIGFLQEARRVNVMLTRCKKSMVLCTNKAFIQGPAATSLVGRLAAQLGPKNWVGLG</sequence>
<comment type="caution">
    <text evidence="1">The sequence shown here is derived from an EMBL/GenBank/DDBJ whole genome shotgun (WGS) entry which is preliminary data.</text>
</comment>
<gene>
    <name evidence="1" type="ORF">CCMSSC00406_0001900</name>
</gene>
<reference evidence="1 2" key="1">
    <citation type="journal article" date="2021" name="Appl. Environ. Microbiol.">
        <title>Genetic linkage and physical mapping for an oyster mushroom Pleurotus cornucopiae and QTL analysis for the trait cap color.</title>
        <authorList>
            <person name="Zhang Y."/>
            <person name="Gao W."/>
            <person name="Sonnenberg A."/>
            <person name="Chen Q."/>
            <person name="Zhang J."/>
            <person name="Huang C."/>
        </authorList>
    </citation>
    <scope>NUCLEOTIDE SEQUENCE [LARGE SCALE GENOMIC DNA]</scope>
    <source>
        <strain evidence="1">CCMSSC00406</strain>
    </source>
</reference>
<evidence type="ECO:0000313" key="1">
    <source>
        <dbReference type="EMBL" id="KAG9224949.1"/>
    </source>
</evidence>
<proteinExistence type="predicted"/>
<keyword evidence="2" id="KW-1185">Reference proteome</keyword>
<organism evidence="1 2">
    <name type="scientific">Pleurotus cornucopiae</name>
    <name type="common">Cornucopia mushroom</name>
    <dbReference type="NCBI Taxonomy" id="5321"/>
    <lineage>
        <taxon>Eukaryota</taxon>
        <taxon>Fungi</taxon>
        <taxon>Dikarya</taxon>
        <taxon>Basidiomycota</taxon>
        <taxon>Agaricomycotina</taxon>
        <taxon>Agaricomycetes</taxon>
        <taxon>Agaricomycetidae</taxon>
        <taxon>Agaricales</taxon>
        <taxon>Pleurotineae</taxon>
        <taxon>Pleurotaceae</taxon>
        <taxon>Pleurotus</taxon>
    </lineage>
</organism>
<evidence type="ECO:0000313" key="2">
    <source>
        <dbReference type="Proteomes" id="UP000824881"/>
    </source>
</evidence>
<name>A0ACB7J575_PLECO</name>
<accession>A0ACB7J575</accession>